<feature type="region of interest" description="Disordered" evidence="1">
    <location>
        <begin position="160"/>
        <end position="184"/>
    </location>
</feature>
<accession>E8RM78</accession>
<feature type="chain" id="PRO_5003229881" evidence="2">
    <location>
        <begin position="25"/>
        <end position="491"/>
    </location>
</feature>
<evidence type="ECO:0000313" key="3">
    <source>
        <dbReference type="EMBL" id="ADU13829.1"/>
    </source>
</evidence>
<reference evidence="4" key="1">
    <citation type="submission" date="2010-12" db="EMBL/GenBank/DDBJ databases">
        <title>Complete sequence of chromosome 1 of Asticcacaulis excentricus CB 48.</title>
        <authorList>
            <consortium name="US DOE Joint Genome Institute"/>
            <person name="Lucas S."/>
            <person name="Copeland A."/>
            <person name="Lapidus A."/>
            <person name="Cheng J.-F."/>
            <person name="Bruce D."/>
            <person name="Goodwin L."/>
            <person name="Pitluck S."/>
            <person name="Teshima H."/>
            <person name="Davenport K."/>
            <person name="Detter J.C."/>
            <person name="Han C."/>
            <person name="Tapia R."/>
            <person name="Land M."/>
            <person name="Hauser L."/>
            <person name="Jeffries C."/>
            <person name="Kyrpides N."/>
            <person name="Ivanova N."/>
            <person name="Ovchinnikova G."/>
            <person name="Brun Y.V."/>
            <person name="Woyke T."/>
        </authorList>
    </citation>
    <scope>NUCLEOTIDE SEQUENCE [LARGE SCALE GENOMIC DNA]</scope>
    <source>
        <strain evidence="4">ATCC 15261 / DSM 4724 / KCTC 12464 / NCIMB 9791 / VKM B-1370 / CB 48</strain>
    </source>
</reference>
<name>E8RM78_ASTEC</name>
<dbReference type="EMBL" id="CP002395">
    <property type="protein sequence ID" value="ADU13829.1"/>
    <property type="molecule type" value="Genomic_DNA"/>
</dbReference>
<dbReference type="Proteomes" id="UP000001492">
    <property type="component" value="Chromosome 1"/>
</dbReference>
<feature type="signal peptide" evidence="2">
    <location>
        <begin position="1"/>
        <end position="24"/>
    </location>
</feature>
<dbReference type="KEGG" id="aex:Astex_2171"/>
<dbReference type="RefSeq" id="WP_013479657.1">
    <property type="nucleotide sequence ID" value="NC_014816.1"/>
</dbReference>
<feature type="compositionally biased region" description="Polar residues" evidence="1">
    <location>
        <begin position="160"/>
        <end position="178"/>
    </location>
</feature>
<gene>
    <name evidence="3" type="ordered locus">Astex_2171</name>
</gene>
<evidence type="ECO:0000256" key="2">
    <source>
        <dbReference type="SAM" id="SignalP"/>
    </source>
</evidence>
<evidence type="ECO:0000256" key="1">
    <source>
        <dbReference type="SAM" id="MobiDB-lite"/>
    </source>
</evidence>
<proteinExistence type="predicted"/>
<organism evidence="3 4">
    <name type="scientific">Asticcacaulis excentricus (strain ATCC 15261 / DSM 4724 / KCTC 12464 / NCIMB 9791 / VKM B-1370 / CB 48)</name>
    <dbReference type="NCBI Taxonomy" id="573065"/>
    <lineage>
        <taxon>Bacteria</taxon>
        <taxon>Pseudomonadati</taxon>
        <taxon>Pseudomonadota</taxon>
        <taxon>Alphaproteobacteria</taxon>
        <taxon>Caulobacterales</taxon>
        <taxon>Caulobacteraceae</taxon>
        <taxon>Asticcacaulis</taxon>
    </lineage>
</organism>
<dbReference type="OrthoDB" id="8480176at2"/>
<keyword evidence="2" id="KW-0732">Signal</keyword>
<keyword evidence="4" id="KW-1185">Reference proteome</keyword>
<dbReference type="HOGENOM" id="CLU_555110_0_0_5"/>
<sequence>MKLLPVGAAVLLGLGALSSNPAEAGVESAYYGNTPPYSAGKCQQTQDRGDAQWRPSQGRLVIIGQGYVDIEFFGHFFDMIKEAKITAMPGAEAHIYQGYNGATNNGRGCGAIGSVVVTLRFNQLSGPNNGILHLDNEQIPITLKPRSIISTSWEEEYARSSSSSNATAPAGTFGSTPPITVGGGSGCNPSTSNCSGGGTTTYVMSSPGVTGGGGSQRSTNLLGCAIKHGLTYTRSSSPPTLTMTLPAVRSGAIETCFDERRLEFRQGYWAIMPGEHFVAGSVPTRLNVSANGGLPLRNNTALEPVANDREFQIYGFNLAPDFLKNFVGRKSYTINPDPGGDLTLELVSSPEYGVKALAGPLYPQNVGRLSSAVNVRLTPHNATAANQPFAWKVTASGIAPETCFEQVSGSVTPPAGQATVVVTLTATEREVCVGKSFTVNVYPQALTLSGQDTLFEKEVTFVLPAKQKVLIPDATPTPNVPDSVGANIRRQ</sequence>
<protein>
    <submittedName>
        <fullName evidence="3">Uncharacterized protein</fullName>
    </submittedName>
</protein>
<evidence type="ECO:0000313" key="4">
    <source>
        <dbReference type="Proteomes" id="UP000001492"/>
    </source>
</evidence>
<dbReference type="AlphaFoldDB" id="E8RM78"/>